<dbReference type="OrthoDB" id="945197at2759"/>
<evidence type="ECO:0000313" key="1">
    <source>
        <dbReference type="EMBL" id="OMJ65377.1"/>
    </source>
</evidence>
<dbReference type="Proteomes" id="UP000187209">
    <property type="component" value="Unassembled WGS sequence"/>
</dbReference>
<dbReference type="AlphaFoldDB" id="A0A1R2ALI2"/>
<protein>
    <recommendedName>
        <fullName evidence="3">ZZ-type domain-containing protein</fullName>
    </recommendedName>
</protein>
<comment type="caution">
    <text evidence="1">The sequence shown here is derived from an EMBL/GenBank/DDBJ whole genome shotgun (WGS) entry which is preliminary data.</text>
</comment>
<dbReference type="EMBL" id="MPUH01002181">
    <property type="protein sequence ID" value="OMJ65377.1"/>
    <property type="molecule type" value="Genomic_DNA"/>
</dbReference>
<dbReference type="InterPro" id="IPR046349">
    <property type="entry name" value="C1-like_sf"/>
</dbReference>
<keyword evidence="2" id="KW-1185">Reference proteome</keyword>
<proteinExistence type="predicted"/>
<accession>A0A1R2ALI2</accession>
<dbReference type="SUPFAM" id="SSF57889">
    <property type="entry name" value="Cysteine-rich domain"/>
    <property type="match status" value="1"/>
</dbReference>
<evidence type="ECO:0000313" key="2">
    <source>
        <dbReference type="Proteomes" id="UP000187209"/>
    </source>
</evidence>
<evidence type="ECO:0008006" key="3">
    <source>
        <dbReference type="Google" id="ProtNLM"/>
    </source>
</evidence>
<organism evidence="1 2">
    <name type="scientific">Stentor coeruleus</name>
    <dbReference type="NCBI Taxonomy" id="5963"/>
    <lineage>
        <taxon>Eukaryota</taxon>
        <taxon>Sar</taxon>
        <taxon>Alveolata</taxon>
        <taxon>Ciliophora</taxon>
        <taxon>Postciliodesmatophora</taxon>
        <taxon>Heterotrichea</taxon>
        <taxon>Heterotrichida</taxon>
        <taxon>Stentoridae</taxon>
        <taxon>Stentor</taxon>
    </lineage>
</organism>
<gene>
    <name evidence="1" type="ORF">SteCoe_38345</name>
</gene>
<sequence>MRNCELENAFKMIHKNFKAEFKKWDSIKVSINISDTQRSIKKLKRIERRVDKLYNNQKIIPFSPESLDIIQPFTQPIIQSVSSFIIQLVKPDQSIEPMILPFVLQNKIICKNTHELKWLLMIPFQNLKNTDSIWIYCECCKAKFSTACWNCTTCNYNVCEKCGENAGIFSPKLKCSENHELFWRPDANLYYELKGGFHGFRCNTCMSVKDEAHWHCRECEFDICISCGKEKKQMPFACPPKCLKIINS</sequence>
<name>A0A1R2ALI2_9CILI</name>
<reference evidence="1 2" key="1">
    <citation type="submission" date="2016-11" db="EMBL/GenBank/DDBJ databases">
        <title>The macronuclear genome of Stentor coeruleus: a giant cell with tiny introns.</title>
        <authorList>
            <person name="Slabodnick M."/>
            <person name="Ruby J.G."/>
            <person name="Reiff S.B."/>
            <person name="Swart E.C."/>
            <person name="Gosai S."/>
            <person name="Prabakaran S."/>
            <person name="Witkowska E."/>
            <person name="Larue G.E."/>
            <person name="Fisher S."/>
            <person name="Freeman R.M."/>
            <person name="Gunawardena J."/>
            <person name="Chu W."/>
            <person name="Stover N.A."/>
            <person name="Gregory B.D."/>
            <person name="Nowacki M."/>
            <person name="Derisi J."/>
            <person name="Roy S.W."/>
            <person name="Marshall W.F."/>
            <person name="Sood P."/>
        </authorList>
    </citation>
    <scope>NUCLEOTIDE SEQUENCE [LARGE SCALE GENOMIC DNA]</scope>
    <source>
        <strain evidence="1">WM001</strain>
    </source>
</reference>